<organism evidence="1 2">
    <name type="scientific">Actinomyces denticolens</name>
    <dbReference type="NCBI Taxonomy" id="52767"/>
    <lineage>
        <taxon>Bacteria</taxon>
        <taxon>Bacillati</taxon>
        <taxon>Actinomycetota</taxon>
        <taxon>Actinomycetes</taxon>
        <taxon>Actinomycetales</taxon>
        <taxon>Actinomycetaceae</taxon>
        <taxon>Actinomyces</taxon>
    </lineage>
</organism>
<dbReference type="EMBL" id="FQYL01000031">
    <property type="protein sequence ID" value="SHJ32713.1"/>
    <property type="molecule type" value="Genomic_DNA"/>
</dbReference>
<evidence type="ECO:0000313" key="2">
    <source>
        <dbReference type="Proteomes" id="UP000184390"/>
    </source>
</evidence>
<comment type="caution">
    <text evidence="1">The sequence shown here is derived from an EMBL/GenBank/DDBJ whole genome shotgun (WGS) entry which is preliminary data.</text>
</comment>
<protein>
    <submittedName>
        <fullName evidence="1">Uncharacterized protein</fullName>
    </submittedName>
</protein>
<reference evidence="1 2" key="1">
    <citation type="submission" date="2016-11" db="EMBL/GenBank/DDBJ databases">
        <authorList>
            <person name="Varghese N."/>
            <person name="Submissions S."/>
        </authorList>
    </citation>
    <scope>NUCLEOTIDE SEQUENCE [LARGE SCALE GENOMIC DNA]</scope>
    <source>
        <strain evidence="1 2">PA</strain>
    </source>
</reference>
<evidence type="ECO:0000313" key="1">
    <source>
        <dbReference type="EMBL" id="SHJ32713.1"/>
    </source>
</evidence>
<keyword evidence="2" id="KW-1185">Reference proteome</keyword>
<name>A0ABY1IKX3_9ACTO</name>
<accession>A0ABY1IKX3</accession>
<sequence length="60" mass="6612">MVAGHRRPKGTRFVTTRKGDQVLDDKALARARRLAGLKGYVSNIPATVMPASEVIELHRV</sequence>
<dbReference type="Proteomes" id="UP000184390">
    <property type="component" value="Unassembled WGS sequence"/>
</dbReference>
<gene>
    <name evidence="1" type="ORF">SAMN05216246_1312</name>
</gene>
<proteinExistence type="predicted"/>